<keyword evidence="1" id="KW-0812">Transmembrane</keyword>
<sequence length="288" mass="31013">MRRPVRVVGLLMLAALWIGYLSIGHFLSKPATRLVGPAPLVLSAKDIEFASDQGDRVSGWLAAGRPGSGVVLLLHGVRSNRLQMVPRATFLHEAGYGVMLIDLPAHGESGGSRITFGANESSAVTAAIRFLRQHFPDEKIGVIGVSLGAASTVLSKPAGSVSAVVLESMYPTIQEAVADRMEIRLGAAGRFIAPALLWQLPIYAGTDADSLQPERAMASLSAPVVIASGDRDLHTHWSETERLFASAADPKELWKVRGAAHVDLYDFTPSEYQRRVLAFLGKHLHNEH</sequence>
<keyword evidence="1" id="KW-0472">Membrane</keyword>
<evidence type="ECO:0000313" key="3">
    <source>
        <dbReference type="EMBL" id="MEK8034855.1"/>
    </source>
</evidence>
<feature type="domain" description="AB hydrolase-1" evidence="2">
    <location>
        <begin position="71"/>
        <end position="231"/>
    </location>
</feature>
<keyword evidence="1" id="KW-1133">Transmembrane helix</keyword>
<dbReference type="InterPro" id="IPR029058">
    <property type="entry name" value="AB_hydrolase_fold"/>
</dbReference>
<comment type="caution">
    <text evidence="3">The sequence shown here is derived from an EMBL/GenBank/DDBJ whole genome shotgun (WGS) entry which is preliminary data.</text>
</comment>
<dbReference type="Gene3D" id="3.40.50.1820">
    <property type="entry name" value="alpha/beta hydrolase"/>
    <property type="match status" value="1"/>
</dbReference>
<proteinExistence type="predicted"/>
<evidence type="ECO:0000259" key="2">
    <source>
        <dbReference type="Pfam" id="PF12697"/>
    </source>
</evidence>
<dbReference type="RefSeq" id="WP_341429288.1">
    <property type="nucleotide sequence ID" value="NZ_JBBUTG010000037.1"/>
</dbReference>
<protein>
    <submittedName>
        <fullName evidence="3">Alpha/beta hydrolase</fullName>
    </submittedName>
</protein>
<dbReference type="InterPro" id="IPR052920">
    <property type="entry name" value="DNA-binding_regulatory"/>
</dbReference>
<dbReference type="EMBL" id="JBBUTG010000037">
    <property type="protein sequence ID" value="MEK8034855.1"/>
    <property type="molecule type" value="Genomic_DNA"/>
</dbReference>
<dbReference type="Proteomes" id="UP001371218">
    <property type="component" value="Unassembled WGS sequence"/>
</dbReference>
<name>A0ABU9BXZ5_9BURK</name>
<reference evidence="3 4" key="1">
    <citation type="submission" date="2024-04" db="EMBL/GenBank/DDBJ databases">
        <title>Novel species of the genus Ideonella isolated from streams.</title>
        <authorList>
            <person name="Lu H."/>
        </authorList>
    </citation>
    <scope>NUCLEOTIDE SEQUENCE [LARGE SCALE GENOMIC DNA]</scope>
    <source>
        <strain evidence="3 4">DXS29W</strain>
    </source>
</reference>
<gene>
    <name evidence="3" type="ORF">AACH06_28895</name>
</gene>
<dbReference type="PANTHER" id="PTHR43358:SF4">
    <property type="entry name" value="ALPHA_BETA HYDROLASE FOLD-1 DOMAIN-CONTAINING PROTEIN"/>
    <property type="match status" value="1"/>
</dbReference>
<evidence type="ECO:0000256" key="1">
    <source>
        <dbReference type="SAM" id="Phobius"/>
    </source>
</evidence>
<keyword evidence="4" id="KW-1185">Reference proteome</keyword>
<dbReference type="SUPFAM" id="SSF53474">
    <property type="entry name" value="alpha/beta-Hydrolases"/>
    <property type="match status" value="1"/>
</dbReference>
<dbReference type="Pfam" id="PF12697">
    <property type="entry name" value="Abhydrolase_6"/>
    <property type="match status" value="1"/>
</dbReference>
<accession>A0ABU9BXZ5</accession>
<dbReference type="PANTHER" id="PTHR43358">
    <property type="entry name" value="ALPHA/BETA-HYDROLASE"/>
    <property type="match status" value="1"/>
</dbReference>
<organism evidence="3 4">
    <name type="scientific">Ideonella lacteola</name>
    <dbReference type="NCBI Taxonomy" id="2984193"/>
    <lineage>
        <taxon>Bacteria</taxon>
        <taxon>Pseudomonadati</taxon>
        <taxon>Pseudomonadota</taxon>
        <taxon>Betaproteobacteria</taxon>
        <taxon>Burkholderiales</taxon>
        <taxon>Sphaerotilaceae</taxon>
        <taxon>Ideonella</taxon>
    </lineage>
</organism>
<dbReference type="InterPro" id="IPR000073">
    <property type="entry name" value="AB_hydrolase_1"/>
</dbReference>
<feature type="transmembrane region" description="Helical" evidence="1">
    <location>
        <begin position="7"/>
        <end position="27"/>
    </location>
</feature>
<dbReference type="GO" id="GO:0016787">
    <property type="term" value="F:hydrolase activity"/>
    <property type="evidence" value="ECO:0007669"/>
    <property type="project" value="UniProtKB-KW"/>
</dbReference>
<keyword evidence="3" id="KW-0378">Hydrolase</keyword>
<evidence type="ECO:0000313" key="4">
    <source>
        <dbReference type="Proteomes" id="UP001371218"/>
    </source>
</evidence>